<dbReference type="CDD" id="cd16936">
    <property type="entry name" value="HATPase_RsbW-like"/>
    <property type="match status" value="1"/>
</dbReference>
<dbReference type="InterPro" id="IPR036457">
    <property type="entry name" value="PPM-type-like_dom_sf"/>
</dbReference>
<dbReference type="PANTHER" id="PTHR43156">
    <property type="entry name" value="STAGE II SPORULATION PROTEIN E-RELATED"/>
    <property type="match status" value="1"/>
</dbReference>
<evidence type="ECO:0000313" key="5">
    <source>
        <dbReference type="Proteomes" id="UP000659223"/>
    </source>
</evidence>
<gene>
    <name evidence="4" type="ORF">GCM10010324_39200</name>
</gene>
<name>A0ABQ2YQL1_9ACTN</name>
<dbReference type="InterPro" id="IPR001932">
    <property type="entry name" value="PPM-type_phosphatase-like_dom"/>
</dbReference>
<feature type="domain" description="PPM-type phosphatase" evidence="3">
    <location>
        <begin position="610"/>
        <end position="826"/>
    </location>
</feature>
<proteinExistence type="predicted"/>
<dbReference type="EMBL" id="BMUT01000008">
    <property type="protein sequence ID" value="GGX89723.1"/>
    <property type="molecule type" value="Genomic_DNA"/>
</dbReference>
<organism evidence="4 5">
    <name type="scientific">Streptomyces hiroshimensis</name>
    <dbReference type="NCBI Taxonomy" id="66424"/>
    <lineage>
        <taxon>Bacteria</taxon>
        <taxon>Bacillati</taxon>
        <taxon>Actinomycetota</taxon>
        <taxon>Actinomycetes</taxon>
        <taxon>Kitasatosporales</taxon>
        <taxon>Streptomycetaceae</taxon>
        <taxon>Streptomyces</taxon>
    </lineage>
</organism>
<feature type="compositionally biased region" description="Low complexity" evidence="2">
    <location>
        <begin position="14"/>
        <end position="28"/>
    </location>
</feature>
<feature type="compositionally biased region" description="Low complexity" evidence="2">
    <location>
        <begin position="323"/>
        <end position="378"/>
    </location>
</feature>
<keyword evidence="5" id="KW-1185">Reference proteome</keyword>
<feature type="compositionally biased region" description="Low complexity" evidence="2">
    <location>
        <begin position="136"/>
        <end position="152"/>
    </location>
</feature>
<dbReference type="Pfam" id="PF13581">
    <property type="entry name" value="HATPase_c_2"/>
    <property type="match status" value="1"/>
</dbReference>
<dbReference type="PANTHER" id="PTHR43156:SF2">
    <property type="entry name" value="STAGE II SPORULATION PROTEIN E"/>
    <property type="match status" value="1"/>
</dbReference>
<feature type="compositionally biased region" description="Basic and acidic residues" evidence="2">
    <location>
        <begin position="31"/>
        <end position="45"/>
    </location>
</feature>
<dbReference type="Pfam" id="PF07228">
    <property type="entry name" value="SpoIIE"/>
    <property type="match status" value="1"/>
</dbReference>
<keyword evidence="1" id="KW-0378">Hydrolase</keyword>
<evidence type="ECO:0000256" key="2">
    <source>
        <dbReference type="SAM" id="MobiDB-lite"/>
    </source>
</evidence>
<dbReference type="SMART" id="SM00331">
    <property type="entry name" value="PP2C_SIG"/>
    <property type="match status" value="1"/>
</dbReference>
<dbReference type="InterPro" id="IPR003594">
    <property type="entry name" value="HATPase_dom"/>
</dbReference>
<evidence type="ECO:0000256" key="1">
    <source>
        <dbReference type="ARBA" id="ARBA00022801"/>
    </source>
</evidence>
<feature type="compositionally biased region" description="Low complexity" evidence="2">
    <location>
        <begin position="217"/>
        <end position="242"/>
    </location>
</feature>
<feature type="compositionally biased region" description="Low complexity" evidence="2">
    <location>
        <begin position="170"/>
        <end position="194"/>
    </location>
</feature>
<feature type="compositionally biased region" description="Gly residues" evidence="2">
    <location>
        <begin position="160"/>
        <end position="169"/>
    </location>
</feature>
<dbReference type="InterPro" id="IPR052016">
    <property type="entry name" value="Bact_Sigma-Reg"/>
</dbReference>
<dbReference type="Proteomes" id="UP000659223">
    <property type="component" value="Unassembled WGS sequence"/>
</dbReference>
<dbReference type="Gene3D" id="3.30.450.40">
    <property type="match status" value="1"/>
</dbReference>
<feature type="compositionally biased region" description="Low complexity" evidence="2">
    <location>
        <begin position="101"/>
        <end position="128"/>
    </location>
</feature>
<protein>
    <recommendedName>
        <fullName evidence="3">PPM-type phosphatase domain-containing protein</fullName>
    </recommendedName>
</protein>
<dbReference type="Gene3D" id="3.60.40.10">
    <property type="entry name" value="PPM-type phosphatase domain"/>
    <property type="match status" value="1"/>
</dbReference>
<sequence length="957" mass="97896">MTEHTDSHGSQRIAAVRQAAAPAAASAPDPEPGRPRPAPEPEEAGRPNPGTALPGAADGPGAQGVPSQRRDDSHAGTRPAGADPSRARTRTSSHPEPGDLPATGAPESPATTTPGTPAPATTGSRPAGSRGGGSRGSRTTGSRTSTSRTGGTRADEPGTTGSGATGSGAGASRATGAPADGPGTTGPRTSGPQTDGLGGTGSPASGSRTGGPRTDESGTTGSGATASGAGASRTTRSRTTGAPTDGLGVTGSRTSGSRADAPGTTAAPADGPGADGPRAAGTRATGSRAAKARAAGAASAALAAGTAERAPAAATSDNDARESAAPGAGRPAGAGAPAGAADSPSPRPESAAATAAGTTGHPPAEPGNHPAPAVPEGAGPAGGLPAGGERLRFVGAATRRIARGIDLDEIVLGLCRATVPTFADAILVYLRDPLPVGDERPVGPVVLRLRRTDQLPEHVRGLGEGDAADPPAERPEPVPDLAGCAAERCEVRIGGPLAEVLRGVRPVFGDSSAARAALPELLGDERPVPDRHRTILAPLRGRRRVIGAAVFVRRPDRAAFENDDLLVAAQLATHTALGVDKAVLYGREVYIADELQRTMLPDSLPQPTGVRLASRYLPAAETARVGGDWYDAIPLPGNRVALVVGDVMGHSMTSAAIMGQLRTTAQTLAGLDLPPAEVLHHLDEQAQRLGSDRMATCMYAVYDPVAHRIVIANAGHPPPILLHRGGRAEVLRVPPGAPIGVGGVDFEAVELDAPAGATLLLYTDGLVESRIRDVWTGIEQLRERLIETARLTGPNPPPLEPLCDEVLGMLGPGDRDDGIALLAARFEGIAPSDVAYWFLDPRPQTARQARRLARRALTRWGLEELTDSVELLVSEVITNAVRYAERPITLRLLRTDVLRCEVGDDVPQLPRLRQARPSDEGGRGLYLVNRLARRWGATRLSTGKVVWFELALPSHAR</sequence>
<dbReference type="Gene3D" id="3.30.565.10">
    <property type="entry name" value="Histidine kinase-like ATPase, C-terminal domain"/>
    <property type="match status" value="1"/>
</dbReference>
<feature type="region of interest" description="Disordered" evidence="2">
    <location>
        <begin position="1"/>
        <end position="385"/>
    </location>
</feature>
<dbReference type="SUPFAM" id="SSF81606">
    <property type="entry name" value="PP2C-like"/>
    <property type="match status" value="1"/>
</dbReference>
<dbReference type="InterPro" id="IPR029016">
    <property type="entry name" value="GAF-like_dom_sf"/>
</dbReference>
<evidence type="ECO:0000313" key="4">
    <source>
        <dbReference type="EMBL" id="GGX89723.1"/>
    </source>
</evidence>
<accession>A0ABQ2YQL1</accession>
<evidence type="ECO:0000259" key="3">
    <source>
        <dbReference type="SMART" id="SM00331"/>
    </source>
</evidence>
<dbReference type="InterPro" id="IPR036890">
    <property type="entry name" value="HATPase_C_sf"/>
</dbReference>
<feature type="region of interest" description="Disordered" evidence="2">
    <location>
        <begin position="458"/>
        <end position="477"/>
    </location>
</feature>
<dbReference type="SUPFAM" id="SSF55781">
    <property type="entry name" value="GAF domain-like"/>
    <property type="match status" value="1"/>
</dbReference>
<feature type="compositionally biased region" description="Low complexity" evidence="2">
    <location>
        <begin position="258"/>
        <end position="316"/>
    </location>
</feature>
<comment type="caution">
    <text evidence="4">The sequence shown here is derived from an EMBL/GenBank/DDBJ whole genome shotgun (WGS) entry which is preliminary data.</text>
</comment>
<dbReference type="SUPFAM" id="SSF55874">
    <property type="entry name" value="ATPase domain of HSP90 chaperone/DNA topoisomerase II/histidine kinase"/>
    <property type="match status" value="1"/>
</dbReference>
<reference evidence="5" key="1">
    <citation type="journal article" date="2019" name="Int. J. Syst. Evol. Microbiol.">
        <title>The Global Catalogue of Microorganisms (GCM) 10K type strain sequencing project: providing services to taxonomists for standard genome sequencing and annotation.</title>
        <authorList>
            <consortium name="The Broad Institute Genomics Platform"/>
            <consortium name="The Broad Institute Genome Sequencing Center for Infectious Disease"/>
            <person name="Wu L."/>
            <person name="Ma J."/>
        </authorList>
    </citation>
    <scope>NUCLEOTIDE SEQUENCE [LARGE SCALE GENOMIC DNA]</scope>
    <source>
        <strain evidence="5">JCM 4586</strain>
    </source>
</reference>